<sequence length="159" mass="17861">MTRILQPLPNSWQLGGNHLQNNAGPSVPQSVSDIDLATNPHGCNWKPRKLQNGPKALTDKARRNALLPLQYIREAEATALLPLCRELAKRFWPVHPEHPLLLIDEMAILPVSDPYHAISLNLPNQLGANGEKPWQWCCNGNQVRPPPMAQPIKVLMLWQ</sequence>
<keyword evidence="2" id="KW-1185">Reference proteome</keyword>
<gene>
    <name evidence="1" type="ordered locus">PMT_1541</name>
</gene>
<organism evidence="1 2">
    <name type="scientific">Prochlorococcus marinus (strain MIT 9313)</name>
    <dbReference type="NCBI Taxonomy" id="74547"/>
    <lineage>
        <taxon>Bacteria</taxon>
        <taxon>Bacillati</taxon>
        <taxon>Cyanobacteriota</taxon>
        <taxon>Cyanophyceae</taxon>
        <taxon>Synechococcales</taxon>
        <taxon>Prochlorococcaceae</taxon>
        <taxon>Prochlorococcus</taxon>
    </lineage>
</organism>
<evidence type="ECO:0000313" key="2">
    <source>
        <dbReference type="Proteomes" id="UP000001423"/>
    </source>
</evidence>
<accession>Q7V5L2</accession>
<evidence type="ECO:0000313" key="1">
    <source>
        <dbReference type="EMBL" id="CAE21716.1"/>
    </source>
</evidence>
<name>Q7V5L2_PROMM</name>
<dbReference type="RefSeq" id="WP_011130908.1">
    <property type="nucleotide sequence ID" value="NC_005071.1"/>
</dbReference>
<dbReference type="EMBL" id="BX548175">
    <property type="protein sequence ID" value="CAE21716.1"/>
    <property type="molecule type" value="Genomic_DNA"/>
</dbReference>
<proteinExistence type="predicted"/>
<dbReference type="Proteomes" id="UP000001423">
    <property type="component" value="Chromosome"/>
</dbReference>
<dbReference type="AlphaFoldDB" id="Q7V5L2"/>
<protein>
    <submittedName>
        <fullName evidence="1">Uncharacterized protein</fullName>
    </submittedName>
</protein>
<dbReference type="KEGG" id="pmt:PMT_1541"/>
<dbReference type="HOGENOM" id="CLU_1659205_0_0_3"/>
<reference evidence="1 2" key="1">
    <citation type="journal article" date="2003" name="Nature">
        <title>Genome divergence in two Prochlorococcus ecotypes reflects oceanic niche differentiation.</title>
        <authorList>
            <person name="Rocap G."/>
            <person name="Larimer F.W."/>
            <person name="Lamerdin J.E."/>
            <person name="Malfatti S."/>
            <person name="Chain P."/>
            <person name="Ahlgren N.A."/>
            <person name="Arellano A."/>
            <person name="Coleman M."/>
            <person name="Hauser L."/>
            <person name="Hess W.R."/>
            <person name="Johnson Z.I."/>
            <person name="Land M.L."/>
            <person name="Lindell D."/>
            <person name="Post A.F."/>
            <person name="Regala W."/>
            <person name="Shah M."/>
            <person name="Shaw S.L."/>
            <person name="Steglich C."/>
            <person name="Sullivan M.B."/>
            <person name="Ting C.S."/>
            <person name="Tolonen A."/>
            <person name="Webb E.A."/>
            <person name="Zinser E.R."/>
            <person name="Chisholm S.W."/>
        </authorList>
    </citation>
    <scope>NUCLEOTIDE SEQUENCE [LARGE SCALE GENOMIC DNA]</scope>
    <source>
        <strain evidence="2">MIT 9313</strain>
    </source>
</reference>